<evidence type="ECO:0000256" key="1">
    <source>
        <dbReference type="ARBA" id="ARBA00008720"/>
    </source>
</evidence>
<evidence type="ECO:0000313" key="4">
    <source>
        <dbReference type="EMBL" id="EFE28895.1"/>
    </source>
</evidence>
<name>D6GQ42_FILAD</name>
<evidence type="ECO:0000256" key="2">
    <source>
        <dbReference type="ARBA" id="ARBA00024764"/>
    </source>
</evidence>
<keyword evidence="5" id="KW-1185">Reference proteome</keyword>
<dbReference type="eggNOG" id="COG2739">
    <property type="taxonomic scope" value="Bacteria"/>
</dbReference>
<gene>
    <name evidence="4" type="ordered locus">HMPREF0389_00817</name>
</gene>
<dbReference type="KEGG" id="faa:HMPREF0389_00817"/>
<dbReference type="PATRIC" id="fig|546269.5.peg.1311"/>
<dbReference type="PANTHER" id="PTHR40083">
    <property type="entry name" value="UPF0122 PROTEIN CBO2450/CLC_2298"/>
    <property type="match status" value="1"/>
</dbReference>
<sequence>MDLEKFVEIELLFSLYQQLLTEKQRQVMEYYYQEDYSLSEISDLLGISRQAVHDNIKRTEIQLFEYESKLRLSDKLSKTEELERNINQLEEFLKHDTVSLRTKKLVETIKSQCKELLE</sequence>
<dbReference type="InterPro" id="IPR054831">
    <property type="entry name" value="UPF0122_fam_protein"/>
</dbReference>
<evidence type="ECO:0000256" key="3">
    <source>
        <dbReference type="HAMAP-Rule" id="MF_00245"/>
    </source>
</evidence>
<accession>D6GQ42</accession>
<proteinExistence type="inferred from homology"/>
<dbReference type="InterPro" id="IPR036388">
    <property type="entry name" value="WH-like_DNA-bd_sf"/>
</dbReference>
<dbReference type="HAMAP" id="MF_00245">
    <property type="entry name" value="UPF0122"/>
    <property type="match status" value="1"/>
</dbReference>
<dbReference type="InterPro" id="IPR007394">
    <property type="entry name" value="UPF0122"/>
</dbReference>
<dbReference type="InterPro" id="IPR013324">
    <property type="entry name" value="RNA_pol_sigma_r3/r4-like"/>
</dbReference>
<comment type="similarity">
    <text evidence="1 3">Belongs to the UPF0122 family.</text>
</comment>
<dbReference type="PANTHER" id="PTHR40083:SF1">
    <property type="entry name" value="UPF0122 PROTEIN YLXM"/>
    <property type="match status" value="1"/>
</dbReference>
<dbReference type="Gene3D" id="1.10.10.10">
    <property type="entry name" value="Winged helix-like DNA-binding domain superfamily/Winged helix DNA-binding domain"/>
    <property type="match status" value="1"/>
</dbReference>
<dbReference type="Pfam" id="PF04297">
    <property type="entry name" value="UPF0122"/>
    <property type="match status" value="1"/>
</dbReference>
<organism evidence="4 5">
    <name type="scientific">Filifactor alocis (strain ATCC 35896 / CCUG 47790 / D40 B5)</name>
    <name type="common">Fusobacterium alocis</name>
    <dbReference type="NCBI Taxonomy" id="546269"/>
    <lineage>
        <taxon>Bacteria</taxon>
        <taxon>Bacillati</taxon>
        <taxon>Bacillota</taxon>
        <taxon>Clostridia</taxon>
        <taxon>Peptostreptococcales</taxon>
        <taxon>Filifactoraceae</taxon>
        <taxon>Filifactor</taxon>
    </lineage>
</organism>
<dbReference type="STRING" id="546269.HMPREF0389_00817"/>
<reference evidence="5" key="1">
    <citation type="submission" date="2010-12" db="EMBL/GenBank/DDBJ databases">
        <title>The genome sequence of Filifactor alocis strain ATCC 35896.</title>
        <authorList>
            <consortium name="The Broad Institute Genome Sequencing Platform"/>
            <person name="Ward D."/>
            <person name="Earl A."/>
            <person name="Feldgarden M."/>
            <person name="Young S.K."/>
            <person name="Gargeya S."/>
            <person name="Zeng Q."/>
            <person name="Alvarado L."/>
            <person name="Berlin A."/>
            <person name="Bochicchio J."/>
            <person name="Chapman S.B."/>
            <person name="Chen Z."/>
            <person name="Freedman E."/>
            <person name="Gellesch M."/>
            <person name="Goldberg J."/>
            <person name="Griggs A."/>
            <person name="Gujja S."/>
            <person name="Heilman E."/>
            <person name="Heiman D."/>
            <person name="Howarth C."/>
            <person name="Mehta T."/>
            <person name="Neiman D."/>
            <person name="Pearson M."/>
            <person name="Roberts A."/>
            <person name="Saif S."/>
            <person name="Shea T."/>
            <person name="Shenoy N."/>
            <person name="Sisk P."/>
            <person name="Stolte C."/>
            <person name="Sykes S."/>
            <person name="White J."/>
            <person name="Yandava C."/>
            <person name="Izard J."/>
            <person name="Blanton J.M."/>
            <person name="Baranova O.V."/>
            <person name="Tanner A.C."/>
            <person name="Dewhirst F.E."/>
            <person name="Haas B."/>
            <person name="Nusbaum C."/>
            <person name="Birren B."/>
        </authorList>
    </citation>
    <scope>NUCLEOTIDE SEQUENCE [LARGE SCALE GENOMIC DNA]</scope>
    <source>
        <strain evidence="5">ATCC 35896 / CCUG 47790 / D40 B5</strain>
    </source>
</reference>
<dbReference type="EMBL" id="CP002390">
    <property type="protein sequence ID" value="EFE28895.1"/>
    <property type="molecule type" value="Genomic_DNA"/>
</dbReference>
<protein>
    <recommendedName>
        <fullName evidence="3">UPF0122 protein HMPREF0389_00817</fullName>
    </recommendedName>
</protein>
<comment type="function">
    <text evidence="2 3">Might take part in the signal recognition particle (SRP) pathway. This is inferred from the conservation of its genetic proximity to ftsY/ffh. May be a regulatory protein.</text>
</comment>
<dbReference type="Proteomes" id="UP000007468">
    <property type="component" value="Chromosome"/>
</dbReference>
<dbReference type="SUPFAM" id="SSF88659">
    <property type="entry name" value="Sigma3 and sigma4 domains of RNA polymerase sigma factors"/>
    <property type="match status" value="1"/>
</dbReference>
<dbReference type="RefSeq" id="WP_014262809.1">
    <property type="nucleotide sequence ID" value="NC_016630.1"/>
</dbReference>
<dbReference type="NCBIfam" id="NF045758">
    <property type="entry name" value="YlxM"/>
    <property type="match status" value="1"/>
</dbReference>
<dbReference type="AlphaFoldDB" id="D6GQ42"/>
<evidence type="ECO:0000313" key="5">
    <source>
        <dbReference type="Proteomes" id="UP000007468"/>
    </source>
</evidence>